<feature type="region of interest" description="Disordered" evidence="4">
    <location>
        <begin position="153"/>
        <end position="172"/>
    </location>
</feature>
<dbReference type="GO" id="GO:0003700">
    <property type="term" value="F:DNA-binding transcription factor activity"/>
    <property type="evidence" value="ECO:0007669"/>
    <property type="project" value="InterPro"/>
</dbReference>
<dbReference type="AlphaFoldDB" id="A0A7M2T089"/>
<reference evidence="6 7" key="1">
    <citation type="submission" date="2020-10" db="EMBL/GenBank/DDBJ databases">
        <title>Streptomyces ferrugineus complate genome analysis.</title>
        <authorList>
            <person name="Anwar N."/>
        </authorList>
    </citation>
    <scope>NUCLEOTIDE SEQUENCE [LARGE SCALE GENOMIC DNA]</scope>
    <source>
        <strain evidence="6 7">CCTCC AA2014009</strain>
    </source>
</reference>
<dbReference type="InterPro" id="IPR036390">
    <property type="entry name" value="WH_DNA-bd_sf"/>
</dbReference>
<dbReference type="PANTHER" id="PTHR33164">
    <property type="entry name" value="TRANSCRIPTIONAL REGULATOR, MARR FAMILY"/>
    <property type="match status" value="1"/>
</dbReference>
<dbReference type="EMBL" id="CP063373">
    <property type="protein sequence ID" value="QOV41285.1"/>
    <property type="molecule type" value="Genomic_DNA"/>
</dbReference>
<evidence type="ECO:0000256" key="4">
    <source>
        <dbReference type="SAM" id="MobiDB-lite"/>
    </source>
</evidence>
<accession>A0A7M2T089</accession>
<evidence type="ECO:0000256" key="1">
    <source>
        <dbReference type="ARBA" id="ARBA00023015"/>
    </source>
</evidence>
<dbReference type="Pfam" id="PF01047">
    <property type="entry name" value="MarR"/>
    <property type="match status" value="1"/>
</dbReference>
<evidence type="ECO:0000313" key="6">
    <source>
        <dbReference type="EMBL" id="QOV41285.1"/>
    </source>
</evidence>
<feature type="domain" description="HTH marR-type" evidence="5">
    <location>
        <begin position="14"/>
        <end position="147"/>
    </location>
</feature>
<dbReference type="SMART" id="SM00347">
    <property type="entry name" value="HTH_MARR"/>
    <property type="match status" value="1"/>
</dbReference>
<protein>
    <submittedName>
        <fullName evidence="6">MarR family transcriptional regulator</fullName>
    </submittedName>
</protein>
<keyword evidence="2" id="KW-0238">DNA-binding</keyword>
<proteinExistence type="predicted"/>
<keyword evidence="3" id="KW-0804">Transcription</keyword>
<dbReference type="Proteomes" id="UP000594205">
    <property type="component" value="Chromosome"/>
</dbReference>
<dbReference type="InterPro" id="IPR036388">
    <property type="entry name" value="WH-like_DNA-bd_sf"/>
</dbReference>
<dbReference type="InterPro" id="IPR000835">
    <property type="entry name" value="HTH_MarR-typ"/>
</dbReference>
<dbReference type="PANTHER" id="PTHR33164:SF89">
    <property type="entry name" value="MARR FAMILY REGULATORY PROTEIN"/>
    <property type="match status" value="1"/>
</dbReference>
<evidence type="ECO:0000313" key="7">
    <source>
        <dbReference type="Proteomes" id="UP000594205"/>
    </source>
</evidence>
<sequence length="172" mass="19152">MSHPLGHTTVLTARTAVVAALCRAGSVVRQHLENSVLRGADLTWTAFVVLRVVWVRGESETRHVAREAGISKGTLTGVSRTLERRGFIRRSDHPCDGRLVLLDLTADGEALMLRLSPKMDEEVAYVTARLSDEECRSVTEVLWRVVHHVEERGEERLQGPPPTTVNRGDRQV</sequence>
<dbReference type="KEGG" id="sfeu:IM697_25155"/>
<dbReference type="InterPro" id="IPR023187">
    <property type="entry name" value="Tscrpt_reg_MarR-type_CS"/>
</dbReference>
<keyword evidence="1" id="KW-0805">Transcription regulation</keyword>
<name>A0A7M2T089_9ACTN</name>
<dbReference type="GO" id="GO:0003677">
    <property type="term" value="F:DNA binding"/>
    <property type="evidence" value="ECO:0007669"/>
    <property type="project" value="UniProtKB-KW"/>
</dbReference>
<dbReference type="PROSITE" id="PS50995">
    <property type="entry name" value="HTH_MARR_2"/>
    <property type="match status" value="1"/>
</dbReference>
<evidence type="ECO:0000259" key="5">
    <source>
        <dbReference type="PROSITE" id="PS50995"/>
    </source>
</evidence>
<dbReference type="InterPro" id="IPR039422">
    <property type="entry name" value="MarR/SlyA-like"/>
</dbReference>
<dbReference type="SUPFAM" id="SSF46785">
    <property type="entry name" value="Winged helix' DNA-binding domain"/>
    <property type="match status" value="1"/>
</dbReference>
<gene>
    <name evidence="6" type="ORF">IM697_25155</name>
</gene>
<evidence type="ECO:0000256" key="2">
    <source>
        <dbReference type="ARBA" id="ARBA00023125"/>
    </source>
</evidence>
<dbReference type="RefSeq" id="WP_194049857.1">
    <property type="nucleotide sequence ID" value="NZ_CP063373.1"/>
</dbReference>
<dbReference type="Gene3D" id="1.10.10.10">
    <property type="entry name" value="Winged helix-like DNA-binding domain superfamily/Winged helix DNA-binding domain"/>
    <property type="match status" value="1"/>
</dbReference>
<organism evidence="6 7">
    <name type="scientific">Streptomyces ferrugineus</name>
    <dbReference type="NCBI Taxonomy" id="1413221"/>
    <lineage>
        <taxon>Bacteria</taxon>
        <taxon>Bacillati</taxon>
        <taxon>Actinomycetota</taxon>
        <taxon>Actinomycetes</taxon>
        <taxon>Kitasatosporales</taxon>
        <taxon>Streptomycetaceae</taxon>
        <taxon>Streptomyces</taxon>
    </lineage>
</organism>
<dbReference type="PROSITE" id="PS01117">
    <property type="entry name" value="HTH_MARR_1"/>
    <property type="match status" value="1"/>
</dbReference>
<keyword evidence="7" id="KW-1185">Reference proteome</keyword>
<dbReference type="GO" id="GO:0006950">
    <property type="term" value="P:response to stress"/>
    <property type="evidence" value="ECO:0007669"/>
    <property type="project" value="TreeGrafter"/>
</dbReference>
<evidence type="ECO:0000256" key="3">
    <source>
        <dbReference type="ARBA" id="ARBA00023163"/>
    </source>
</evidence>